<dbReference type="STRING" id="1173020.Cha6605_2076"/>
<dbReference type="EMBL" id="CP003600">
    <property type="protein sequence ID" value="AFY93171.1"/>
    <property type="molecule type" value="Genomic_DNA"/>
</dbReference>
<sequence>MKQQNTQTAVANKIKKWVETAQELSNEQFRFAIPITRLTSIKSLCQDEVAAAHFALYLAKILQAQMQAESYPSHLSPSEWEIHTTVVANAITEMERYIENPLSEGKQSLSQLLKQIDELQGNDFRNVHWTTVHFVKSGNLLKLEYAIRCFTVGVASPLENRDFPYYAYKLAREFTESYEPRYGTGLIPESVPKLLEIAEFWCQYYFGQNLAEKFPKLAIVNYNSTIEKLNLKRDVY</sequence>
<keyword evidence="2" id="KW-1185">Reference proteome</keyword>
<reference evidence="1 2" key="1">
    <citation type="submission" date="2012-05" db="EMBL/GenBank/DDBJ databases">
        <title>Finished chromosome of genome of Chamaesiphon sp. PCC 6605.</title>
        <authorList>
            <consortium name="US DOE Joint Genome Institute"/>
            <person name="Gugger M."/>
            <person name="Coursin T."/>
            <person name="Rippka R."/>
            <person name="Tandeau De Marsac N."/>
            <person name="Huntemann M."/>
            <person name="Wei C.-L."/>
            <person name="Han J."/>
            <person name="Detter J.C."/>
            <person name="Han C."/>
            <person name="Tapia R."/>
            <person name="Chen A."/>
            <person name="Kyrpides N."/>
            <person name="Mavromatis K."/>
            <person name="Markowitz V."/>
            <person name="Szeto E."/>
            <person name="Ivanova N."/>
            <person name="Pagani I."/>
            <person name="Pati A."/>
            <person name="Goodwin L."/>
            <person name="Nordberg H.P."/>
            <person name="Cantor M.N."/>
            <person name="Hua S.X."/>
            <person name="Woyke T."/>
            <person name="Kerfeld C.A."/>
        </authorList>
    </citation>
    <scope>NUCLEOTIDE SEQUENCE [LARGE SCALE GENOMIC DNA]</scope>
    <source>
        <strain evidence="2">ATCC 27169 / PCC 6605</strain>
    </source>
</reference>
<accession>K9UFG8</accession>
<gene>
    <name evidence="1" type="ORF">Cha6605_2076</name>
</gene>
<protein>
    <submittedName>
        <fullName evidence="1">Uncharacterized protein</fullName>
    </submittedName>
</protein>
<dbReference type="eggNOG" id="ENOG5030UJQ">
    <property type="taxonomic scope" value="Bacteria"/>
</dbReference>
<dbReference type="AlphaFoldDB" id="K9UFG8"/>
<evidence type="ECO:0000313" key="2">
    <source>
        <dbReference type="Proteomes" id="UP000010366"/>
    </source>
</evidence>
<dbReference type="Proteomes" id="UP000010366">
    <property type="component" value="Chromosome"/>
</dbReference>
<dbReference type="OrthoDB" id="483002at2"/>
<proteinExistence type="predicted"/>
<dbReference type="HOGENOM" id="CLU_1319705_0_0_3"/>
<name>K9UFG8_CHAP6</name>
<organism evidence="1 2">
    <name type="scientific">Chamaesiphon minutus (strain ATCC 27169 / PCC 6605)</name>
    <dbReference type="NCBI Taxonomy" id="1173020"/>
    <lineage>
        <taxon>Bacteria</taxon>
        <taxon>Bacillati</taxon>
        <taxon>Cyanobacteriota</taxon>
        <taxon>Cyanophyceae</taxon>
        <taxon>Gomontiellales</taxon>
        <taxon>Chamaesiphonaceae</taxon>
        <taxon>Chamaesiphon</taxon>
    </lineage>
</organism>
<dbReference type="KEGG" id="cmp:Cha6605_2076"/>
<dbReference type="RefSeq" id="WP_015159331.1">
    <property type="nucleotide sequence ID" value="NC_019697.1"/>
</dbReference>
<evidence type="ECO:0000313" key="1">
    <source>
        <dbReference type="EMBL" id="AFY93171.1"/>
    </source>
</evidence>